<dbReference type="KEGG" id="ccro:CMC5_073870"/>
<gene>
    <name evidence="4" type="ORF">CMC5_073870</name>
</gene>
<accession>A0A0K1ER84</accession>
<evidence type="ECO:0000256" key="2">
    <source>
        <dbReference type="SAM" id="SignalP"/>
    </source>
</evidence>
<evidence type="ECO:0000313" key="4">
    <source>
        <dbReference type="EMBL" id="AKT43157.1"/>
    </source>
</evidence>
<evidence type="ECO:0000259" key="3">
    <source>
        <dbReference type="Pfam" id="PF03781"/>
    </source>
</evidence>
<dbReference type="AlphaFoldDB" id="A0A0K1ER84"/>
<feature type="compositionally biased region" description="Low complexity" evidence="1">
    <location>
        <begin position="39"/>
        <end position="90"/>
    </location>
</feature>
<feature type="domain" description="Sulfatase-modifying factor enzyme-like" evidence="3">
    <location>
        <begin position="195"/>
        <end position="397"/>
    </location>
</feature>
<protein>
    <recommendedName>
        <fullName evidence="3">Sulfatase-modifying factor enzyme-like domain-containing protein</fullName>
    </recommendedName>
</protein>
<dbReference type="Gene3D" id="3.90.1580.10">
    <property type="entry name" value="paralog of FGE (formylglycine-generating enzyme)"/>
    <property type="match status" value="1"/>
</dbReference>
<proteinExistence type="predicted"/>
<feature type="chain" id="PRO_5005459874" description="Sulfatase-modifying factor enzyme-like domain-containing protein" evidence="2">
    <location>
        <begin position="33"/>
        <end position="405"/>
    </location>
</feature>
<name>A0A0K1ER84_CHOCO</name>
<keyword evidence="2" id="KW-0732">Signal</keyword>
<dbReference type="SUPFAM" id="SSF56436">
    <property type="entry name" value="C-type lectin-like"/>
    <property type="match status" value="1"/>
</dbReference>
<feature type="region of interest" description="Disordered" evidence="1">
    <location>
        <begin position="39"/>
        <end position="101"/>
    </location>
</feature>
<feature type="signal peptide" evidence="2">
    <location>
        <begin position="1"/>
        <end position="32"/>
    </location>
</feature>
<reference evidence="4 5" key="1">
    <citation type="submission" date="2015-07" db="EMBL/GenBank/DDBJ databases">
        <title>Genome analysis of myxobacterium Chondromyces crocatus Cm c5 reveals a high potential for natural compound synthesis and the genetic basis for the loss of fruiting body formation.</title>
        <authorList>
            <person name="Zaburannyi N."/>
            <person name="Bunk B."/>
            <person name="Maier J."/>
            <person name="Overmann J."/>
            <person name="Mueller R."/>
        </authorList>
    </citation>
    <scope>NUCLEOTIDE SEQUENCE [LARGE SCALE GENOMIC DNA]</scope>
    <source>
        <strain evidence="4 5">Cm c5</strain>
    </source>
</reference>
<organism evidence="4 5">
    <name type="scientific">Chondromyces crocatus</name>
    <dbReference type="NCBI Taxonomy" id="52"/>
    <lineage>
        <taxon>Bacteria</taxon>
        <taxon>Pseudomonadati</taxon>
        <taxon>Myxococcota</taxon>
        <taxon>Polyangia</taxon>
        <taxon>Polyangiales</taxon>
        <taxon>Polyangiaceae</taxon>
        <taxon>Chondromyces</taxon>
    </lineage>
</organism>
<dbReference type="Proteomes" id="UP000067626">
    <property type="component" value="Chromosome"/>
</dbReference>
<evidence type="ECO:0000256" key="1">
    <source>
        <dbReference type="SAM" id="MobiDB-lite"/>
    </source>
</evidence>
<sequence length="405" mass="43309">MVPSPPSYPMHLPRFFPRAVPALASLVALALAGCREAPGDAGTPDAPGAASASLASVLGGSSPSTVPASSATPPASSAVADPGTDAAAAATPPPPLPEEELYPTTLEAQREALYRRMTAVLRLDDQKLSAVRAIFARSKVLGQGNPALAKYAMTRRECREARERAGVVDADKPVCGAPNMVPLYDPAAGQTEADARACIDRYEFPNIPCEHPVVWATAREAAELCTAVGKRLCDAHEWEGGCAGALHAPEDEYAFGKERKISRHRHNDKREITWAYGSEKNHARCATASRKTKGCTSGGWRRCGTNAYPSGAFPGCVSPLGVYDQHGNVAEHMNLPTRPQELTSAGGMGYTEMKGSWFIFSGFEAHPDDCRWRAPDWHATKIKDHNSHGNYHLGFRCCASVTSSE</sequence>
<dbReference type="EMBL" id="CP012159">
    <property type="protein sequence ID" value="AKT43157.1"/>
    <property type="molecule type" value="Genomic_DNA"/>
</dbReference>
<evidence type="ECO:0000313" key="5">
    <source>
        <dbReference type="Proteomes" id="UP000067626"/>
    </source>
</evidence>
<dbReference type="InterPro" id="IPR042095">
    <property type="entry name" value="SUMF_sf"/>
</dbReference>
<dbReference type="Pfam" id="PF03781">
    <property type="entry name" value="FGE-sulfatase"/>
    <property type="match status" value="1"/>
</dbReference>
<keyword evidence="5" id="KW-1185">Reference proteome</keyword>
<dbReference type="InterPro" id="IPR016187">
    <property type="entry name" value="CTDL_fold"/>
</dbReference>
<dbReference type="InterPro" id="IPR005532">
    <property type="entry name" value="SUMF_dom"/>
</dbReference>